<feature type="compositionally biased region" description="Low complexity" evidence="1">
    <location>
        <begin position="607"/>
        <end position="653"/>
    </location>
</feature>
<dbReference type="EMBL" id="GG738864">
    <property type="protein sequence ID" value="EFC45190.1"/>
    <property type="molecule type" value="Genomic_DNA"/>
</dbReference>
<dbReference type="VEuPathDB" id="AmoebaDB:NAEGRDRAFT_48552"/>
<evidence type="ECO:0000259" key="2">
    <source>
        <dbReference type="PROSITE" id="PS00022"/>
    </source>
</evidence>
<dbReference type="PROSITE" id="PS00022">
    <property type="entry name" value="EGF_1"/>
    <property type="match status" value="2"/>
</dbReference>
<feature type="domain" description="EGF-like" evidence="2 3">
    <location>
        <begin position="351"/>
        <end position="362"/>
    </location>
</feature>
<proteinExistence type="predicted"/>
<evidence type="ECO:0000259" key="3">
    <source>
        <dbReference type="PROSITE" id="PS01186"/>
    </source>
</evidence>
<name>D2VD89_NAEGR</name>
<feature type="compositionally biased region" description="Low complexity" evidence="1">
    <location>
        <begin position="589"/>
        <end position="600"/>
    </location>
</feature>
<feature type="compositionally biased region" description="Polar residues" evidence="1">
    <location>
        <begin position="654"/>
        <end position="663"/>
    </location>
</feature>
<dbReference type="Proteomes" id="UP000006671">
    <property type="component" value="Unassembled WGS sequence"/>
</dbReference>
<dbReference type="KEGG" id="ngr:NAEGRDRAFT_48552"/>
<evidence type="ECO:0000313" key="4">
    <source>
        <dbReference type="EMBL" id="EFC45190.1"/>
    </source>
</evidence>
<dbReference type="eggNOG" id="KOG1217">
    <property type="taxonomic scope" value="Eukaryota"/>
</dbReference>
<protein>
    <submittedName>
        <fullName evidence="4">Predicted protein</fullName>
    </submittedName>
</protein>
<dbReference type="RefSeq" id="XP_002677934.1">
    <property type="nucleotide sequence ID" value="XM_002677888.1"/>
</dbReference>
<reference evidence="4 5" key="1">
    <citation type="journal article" date="2010" name="Cell">
        <title>The genome of Naegleria gruberi illuminates early eukaryotic versatility.</title>
        <authorList>
            <person name="Fritz-Laylin L.K."/>
            <person name="Prochnik S.E."/>
            <person name="Ginger M.L."/>
            <person name="Dacks J.B."/>
            <person name="Carpenter M.L."/>
            <person name="Field M.C."/>
            <person name="Kuo A."/>
            <person name="Paredez A."/>
            <person name="Chapman J."/>
            <person name="Pham J."/>
            <person name="Shu S."/>
            <person name="Neupane R."/>
            <person name="Cipriano M."/>
            <person name="Mancuso J."/>
            <person name="Tu H."/>
            <person name="Salamov A."/>
            <person name="Lindquist E."/>
            <person name="Shapiro H."/>
            <person name="Lucas S."/>
            <person name="Grigoriev I.V."/>
            <person name="Cande W.Z."/>
            <person name="Fulton C."/>
            <person name="Rokhsar D.S."/>
            <person name="Dawson S.C."/>
        </authorList>
    </citation>
    <scope>NUCLEOTIDE SEQUENCE [LARGE SCALE GENOMIC DNA]</scope>
    <source>
        <strain evidence="4 5">NEG-M</strain>
    </source>
</reference>
<dbReference type="InterPro" id="IPR000742">
    <property type="entry name" value="EGF"/>
</dbReference>
<feature type="domain" description="EGF-like" evidence="2 3">
    <location>
        <begin position="237"/>
        <end position="248"/>
    </location>
</feature>
<dbReference type="PROSITE" id="PS01186">
    <property type="entry name" value="EGF_2"/>
    <property type="match status" value="3"/>
</dbReference>
<dbReference type="OrthoDB" id="4062651at2759"/>
<organism evidence="5">
    <name type="scientific">Naegleria gruberi</name>
    <name type="common">Amoeba</name>
    <dbReference type="NCBI Taxonomy" id="5762"/>
    <lineage>
        <taxon>Eukaryota</taxon>
        <taxon>Discoba</taxon>
        <taxon>Heterolobosea</taxon>
        <taxon>Tetramitia</taxon>
        <taxon>Eutetramitia</taxon>
        <taxon>Vahlkampfiidae</taxon>
        <taxon>Naegleria</taxon>
    </lineage>
</organism>
<keyword evidence="5" id="KW-1185">Reference proteome</keyword>
<evidence type="ECO:0000256" key="1">
    <source>
        <dbReference type="SAM" id="MobiDB-lite"/>
    </source>
</evidence>
<dbReference type="PROSITE" id="PS51257">
    <property type="entry name" value="PROKAR_LIPOPROTEIN"/>
    <property type="match status" value="1"/>
</dbReference>
<accession>D2VD89</accession>
<feature type="domain" description="EGF-like" evidence="3">
    <location>
        <begin position="298"/>
        <end position="309"/>
    </location>
</feature>
<dbReference type="SMART" id="SM00181">
    <property type="entry name" value="EGF"/>
    <property type="match status" value="3"/>
</dbReference>
<feature type="region of interest" description="Disordered" evidence="1">
    <location>
        <begin position="589"/>
        <end position="666"/>
    </location>
</feature>
<dbReference type="GeneID" id="8849075"/>
<dbReference type="InParanoid" id="D2VD89"/>
<evidence type="ECO:0000313" key="5">
    <source>
        <dbReference type="Proteomes" id="UP000006671"/>
    </source>
</evidence>
<sequence>MVDSIRKKYTLYTKHVYLLLVLLVIVGCCLVDASEKYRISTVYTSSLYPISSLAFESKNKTSYFLQNGYEFKGLQAVDHTTDNAYSLDIYQPMIHNITSGSRTNYANDNMLRDFRINFIYCKSTLFLNINKISIGSDNQIITILGNGTQGETPDGIISENSLIGATSLAIDQSNGDIYFIENQFNIRKLSQLTCEDGICDKDPEGGNASSLISCFGIQSSEPLVCSGNGYCAKPNECSCKAGFIGEQCQSGPVYLSSEIDCTDSINFFICGFPICFGIQSSDPFVCSGNGYCAKPNVCTCKAGFIGAQCQSVFLNATIVVYESPLLICFGIQSSDPLVCSGNGNCTLPNKCACKPGFLGSACQEVDISLTNSLINTTSNSTTSSITVIGSTITKRASDDVIGVYLFQTTNTQFCNEASLEAQQDADNDFKLFFFHSPSDIYDMFLASFDLNSIVSGESPFNDELTVLDCSVPSNTSILNSTQFNSTFRINSTTNSTFGNSTNVSSINNTLNSTQSMNHSTIFNTTSLTSNSTQHFTNASYSNLTQSNTSITVNSTNFENTISNQTNTNISLLNGTLGVSNTNTSLNSTFNNSSLNTNSSSTHEEPGNFTVFSNTTSTSDNSSQSTNSTFNSTTVSDSNSIVSSNTSSNVTTIDGFNSTQPTSLNTNSTNVTNTSVSNTTVVMNTSNFENTSFSNSSIENSNTTSIENNINTLNGTDRTNLTLENSNATTLNSTLYTSSSVGNITESNNTIFANTSIENSNTSSIDLNTTLNGTTSDRTNSTVEHSNATTINNTLNSTLDNSSVGNITENSNTSSIENKLNSTLNTTTNDTKAISNETVDNSTESNSTETLNSTIFHSNNLTIENANVTGNNLSNINSSLINNITTDNTNDTLSTNQTISFNNTSGIGCREGYYGANCSLPICFGILSEDPNVCNGTGNCTKPNYCENKTSHEIPLTVPNANYTLVDSVYAEITPSFDGVTFKLFAPATYTSNSISCSNLIHSDDVSIFGTEPKCFWTNKTNSNFKIQFDYDFKLDANLSFRLNTNVFLKKTKKRALNDYTRMYIIIPNTLQSPVAKIKSTKKVYFVNEDIYISGANSYSGDKKELEYYWNIEGNSIPISVFSAISSSKGSSIKVERGILRQGVYNVSLIVKSKATSQVSSVEYLSFEIQEVELPAVSIIGEKEVSYKSISKLVTIKKTAFVPSYLIGQQVNIDWEQVSGPSLKFRKDSKNNLIIDKFPSGQWKFIFKVSIVAANNQANSDSIIVNTIQPDLLLSLSLKESSSLSNSIQVNYVDPESNLDEKEVWQWNCVNSESNGYCGSSASGKLTQYSLDQSTLIIMKKEDFVSLEKPKFTLTITKGERQVSASITLNIVHSPPIVKVINVSPASKSIVKGNDKISIEVIHSERDVSDSSMLLKTQWKIDGFILYESVSSASDAISTAAASPFSSYAKIVNNKEQSGIIIDVSGLEEGIDHSVQFLVSFVKQQSGSNELIEISLSESTFSYFKASKPKKCPCSVIPSAGFSMTTDFTLTCQNCQNEANTIQIKQGYIDAESGIKVGITLTPEGTFKLPAMNHEIVNLYIELIDSATGESRIMYSNVTVTSIIVSSISEIFKQVTNQTNIIKTSFIQDGDASQSISQTINTIVSATQMLKTLPQDQQDSTIVSQIQTQLLDTLTSAIETISEETISESTSSIIVYALHSMVNKEEKLGQNIIDKSFTILDNVVNQAIKSEIEISTQRVLGLGLGMAKTHYHFINGQYLKLGSYIC</sequence>
<gene>
    <name evidence="4" type="ORF">NAEGRDRAFT_48552</name>
</gene>
<dbReference type="Gene3D" id="2.10.25.10">
    <property type="entry name" value="Laminin"/>
    <property type="match status" value="2"/>
</dbReference>